<feature type="transmembrane region" description="Helical" evidence="5">
    <location>
        <begin position="606"/>
        <end position="628"/>
    </location>
</feature>
<feature type="transmembrane region" description="Helical" evidence="5">
    <location>
        <begin position="537"/>
        <end position="555"/>
    </location>
</feature>
<dbReference type="AlphaFoldDB" id="J0WYW7"/>
<dbReference type="InterPro" id="IPR013525">
    <property type="entry name" value="ABC2_TM"/>
</dbReference>
<evidence type="ECO:0000256" key="2">
    <source>
        <dbReference type="ARBA" id="ARBA00022692"/>
    </source>
</evidence>
<dbReference type="eggNOG" id="COG1511">
    <property type="taxonomic scope" value="Bacteria"/>
</dbReference>
<name>J0WYW7_9BIFI</name>
<dbReference type="NCBIfam" id="TIGR03061">
    <property type="entry name" value="pip_yhgE_Nterm"/>
    <property type="match status" value="1"/>
</dbReference>
<feature type="transmembrane region" description="Helical" evidence="5">
    <location>
        <begin position="640"/>
        <end position="660"/>
    </location>
</feature>
<feature type="domain" description="ABC-2 type transporter transmembrane" evidence="6">
    <location>
        <begin position="22"/>
        <end position="187"/>
    </location>
</feature>
<feature type="transmembrane region" description="Helical" evidence="5">
    <location>
        <begin position="20"/>
        <end position="38"/>
    </location>
</feature>
<dbReference type="PANTHER" id="PTHR43077">
    <property type="entry name" value="TRANSPORT PERMEASE YVFS-RELATED"/>
    <property type="match status" value="1"/>
</dbReference>
<keyword evidence="8" id="KW-1185">Reference proteome</keyword>
<dbReference type="GO" id="GO:0140359">
    <property type="term" value="F:ABC-type transporter activity"/>
    <property type="evidence" value="ECO:0007669"/>
    <property type="project" value="InterPro"/>
</dbReference>
<dbReference type="EMBL" id="AGZS01000004">
    <property type="protein sequence ID" value="EJD64794.1"/>
    <property type="molecule type" value="Genomic_DNA"/>
</dbReference>
<dbReference type="HOGENOM" id="CLU_004534_2_0_11"/>
<protein>
    <submittedName>
        <fullName evidence="7">YhgE/Pip domain-containing protein</fullName>
    </submittedName>
</protein>
<dbReference type="NCBIfam" id="TIGR03062">
    <property type="entry name" value="pip_yhgE_Cterm"/>
    <property type="match status" value="1"/>
</dbReference>
<proteinExistence type="predicted"/>
<evidence type="ECO:0000313" key="8">
    <source>
        <dbReference type="Proteomes" id="UP000006415"/>
    </source>
</evidence>
<dbReference type="InterPro" id="IPR017500">
    <property type="entry name" value="Phage_infect_YhgE_N"/>
</dbReference>
<dbReference type="InterPro" id="IPR017501">
    <property type="entry name" value="Phage_infect_YhgE_C"/>
</dbReference>
<dbReference type="OrthoDB" id="9811483at2"/>
<feature type="transmembrane region" description="Helical" evidence="5">
    <location>
        <begin position="720"/>
        <end position="741"/>
    </location>
</feature>
<evidence type="ECO:0000256" key="4">
    <source>
        <dbReference type="ARBA" id="ARBA00023136"/>
    </source>
</evidence>
<keyword evidence="4 5" id="KW-0472">Membrane</keyword>
<dbReference type="PANTHER" id="PTHR43077:SF10">
    <property type="entry name" value="TRANSPORT PERMEASE PROTEIN"/>
    <property type="match status" value="1"/>
</dbReference>
<evidence type="ECO:0000259" key="6">
    <source>
        <dbReference type="Pfam" id="PF12698"/>
    </source>
</evidence>
<keyword evidence="3 5" id="KW-1133">Transmembrane helix</keyword>
<dbReference type="Pfam" id="PF12698">
    <property type="entry name" value="ABC2_membrane_3"/>
    <property type="match status" value="2"/>
</dbReference>
<evidence type="ECO:0000313" key="7">
    <source>
        <dbReference type="EMBL" id="EJD64794.1"/>
    </source>
</evidence>
<evidence type="ECO:0000256" key="1">
    <source>
        <dbReference type="ARBA" id="ARBA00004141"/>
    </source>
</evidence>
<reference evidence="7 8" key="1">
    <citation type="submission" date="2012-01" db="EMBL/GenBank/DDBJ databases">
        <title>The Genome Sequence of Scardovia wiggsiae F0424.</title>
        <authorList>
            <consortium name="The Broad Institute Genome Sequencing Platform"/>
            <person name="Earl A."/>
            <person name="Ward D."/>
            <person name="Feldgarden M."/>
            <person name="Gevers D."/>
            <person name="Izard J."/>
            <person name="Ganesan A."/>
            <person name="Baranova O.V."/>
            <person name="Blanton J.M."/>
            <person name="Tanner A.C."/>
            <person name="Mathney J."/>
            <person name="Dewhirst F.E."/>
            <person name="Young S.K."/>
            <person name="Zeng Q."/>
            <person name="Gargeya S."/>
            <person name="Fitzgerald M."/>
            <person name="Haas B."/>
            <person name="Abouelleil A."/>
            <person name="Alvarado L."/>
            <person name="Arachchi H.M."/>
            <person name="Berlin A."/>
            <person name="Chapman S.B."/>
            <person name="Gearin G."/>
            <person name="Goldberg J."/>
            <person name="Griggs A."/>
            <person name="Gujja S."/>
            <person name="Hansen M."/>
            <person name="Heiman D."/>
            <person name="Howarth C."/>
            <person name="Larimer J."/>
            <person name="Lui A."/>
            <person name="MacDonald P.J.P."/>
            <person name="McCowen C."/>
            <person name="Montmayeur A."/>
            <person name="Murphy C."/>
            <person name="Neiman D."/>
            <person name="Pearson M."/>
            <person name="Priest M."/>
            <person name="Roberts A."/>
            <person name="Saif S."/>
            <person name="Shea T."/>
            <person name="Sisk P."/>
            <person name="Stolte C."/>
            <person name="Sykes S."/>
            <person name="Wortman J."/>
            <person name="Nusbaum C."/>
            <person name="Birren B."/>
        </authorList>
    </citation>
    <scope>NUCLEOTIDE SEQUENCE [LARGE SCALE GENOMIC DNA]</scope>
    <source>
        <strain evidence="7 8">F0424</strain>
    </source>
</reference>
<dbReference type="RefSeq" id="WP_007147977.1">
    <property type="nucleotide sequence ID" value="NZ_AKCI01000001.1"/>
</dbReference>
<evidence type="ECO:0000256" key="5">
    <source>
        <dbReference type="SAM" id="Phobius"/>
    </source>
</evidence>
<feature type="transmembrane region" description="Helical" evidence="5">
    <location>
        <begin position="667"/>
        <end position="688"/>
    </location>
</feature>
<accession>J0WYW7</accession>
<organism evidence="7 8">
    <name type="scientific">Scardovia wiggsiae F0424</name>
    <dbReference type="NCBI Taxonomy" id="857290"/>
    <lineage>
        <taxon>Bacteria</taxon>
        <taxon>Bacillati</taxon>
        <taxon>Actinomycetota</taxon>
        <taxon>Actinomycetes</taxon>
        <taxon>Bifidobacteriales</taxon>
        <taxon>Bifidobacteriaceae</taxon>
        <taxon>Scardovia</taxon>
    </lineage>
</organism>
<evidence type="ECO:0000256" key="3">
    <source>
        <dbReference type="ARBA" id="ARBA00022989"/>
    </source>
</evidence>
<dbReference type="Proteomes" id="UP000006415">
    <property type="component" value="Unassembled WGS sequence"/>
</dbReference>
<comment type="caution">
    <text evidence="7">The sequence shown here is derived from an EMBL/GenBank/DDBJ whole genome shotgun (WGS) entry which is preliminary data.</text>
</comment>
<feature type="domain" description="ABC-2 type transporter transmembrane" evidence="6">
    <location>
        <begin position="602"/>
        <end position="739"/>
    </location>
</feature>
<comment type="subcellular location">
    <subcellularLocation>
        <location evidence="1">Membrane</location>
        <topology evidence="1">Multi-pass membrane protein</topology>
    </subcellularLocation>
</comment>
<dbReference type="STRING" id="857290.HMPREF9156_00913"/>
<sequence>MKHIWRIFVRDLRNATKNVIGIVVLMGLVIVPAMYAWFNIAASWDPYGNTRNLKVAVANSDKGYKSDLIPVTVNAGNTIEAALRTNKQLDWQFENEKDAIDGVKSGKFYAAIIIPGSFSKDMMTLFSPHATRAKLTYYINEKSNAIAPHITDKGADSIVAQIDSTFTKTLANIALDLAGSLSRYSSNGNLDSYVTNAVNNLNSMADGLESASNQMTAYSGLLGSSADLIKSAQDLMKQTGQGASSLKDALKNTAASAKSLRSALNTSGSAMEKALDSSEKSLSSLSSQVDTLMDGVSGRAGTWRSDLDSLSAAVRDQAGKYTVAADSLQRLRDSIASDASLSAAARSQMTGVLDAQVSQLKSVARDHTDLAKALSDTGTALTTADSAVSTQRARMKKQIADIISSVRRAKKDFNDTVRPQLDQLSGSVSKVFSGLDSINADMSGVASDISNFSSTTSSSIADIRKSLDSGAGNLSRTAARLRAFTAKIANTGVKGLLSQLGSSKNIDASLLASLLAQPVGLERHAVYPMENYGSQMAPFYTVLAIWVGSVILVAMMEAKISDEGKAAALKLKEVPVLVGGKPLRAETPGNMRFLGLHLNEEYFGRYIIFMLLALAQATLICMGDLWFLKIQCEKPWQFFVAGWLCAFVFSSLMYALTVAFGAAGKAIAVVLLVMQVAGTGGTFPIQMLPEPFQVIYPLFPFPYAINAMREAIAGPYRANYGIYMAQLSIFALAALFIGVILRRPFILMTTWFTRQVDSTKVY</sequence>
<keyword evidence="2 5" id="KW-0812">Transmembrane</keyword>
<dbReference type="InterPro" id="IPR051328">
    <property type="entry name" value="T7SS_ABC-Transporter"/>
</dbReference>
<dbReference type="Gene3D" id="3.40.1710.10">
    <property type="entry name" value="abc type-2 transporter like domain"/>
    <property type="match status" value="1"/>
</dbReference>
<gene>
    <name evidence="7" type="ORF">HMPREF9156_00913</name>
</gene>
<dbReference type="GO" id="GO:0016020">
    <property type="term" value="C:membrane"/>
    <property type="evidence" value="ECO:0007669"/>
    <property type="project" value="UniProtKB-SubCell"/>
</dbReference>